<keyword evidence="1" id="KW-0812">Transmembrane</keyword>
<protein>
    <submittedName>
        <fullName evidence="2">Uncharacterized protein (TIGR04222 family)</fullName>
    </submittedName>
</protein>
<comment type="caution">
    <text evidence="2">The sequence shown here is derived from an EMBL/GenBank/DDBJ whole genome shotgun (WGS) entry which is preliminary data.</text>
</comment>
<sequence>MNHPWGISGPAFIWLYIGAFGLALVALLVMRRVRRSGSIGRTGSEPLTVEETAYLSGGWPRMVESAIAGLVSRNVIRVQRTGYIYKVSGTDHRPESELEELVVGAVDGRAGQTVGQIQRKLAGDPMFDRVLSSLEERGLAYRGGRAWAWLSTAPLLVLFAVGAVRWVNGVNLGFPVVYLGLLLILTLVVIIFAVQPVKPGITKAGRKVLAERGSSAGTAALVAVGGLGAYPDRDTARVLRKRHRDRGSDSGGATVAFWGASSFPDSASGGVSSGCGGSSGGGGCGGGGGGGCGGGGS</sequence>
<dbReference type="Proteomes" id="UP001519332">
    <property type="component" value="Unassembled WGS sequence"/>
</dbReference>
<name>A0ABS4U2G7_9PSEU</name>
<dbReference type="InterPro" id="IPR026467">
    <property type="entry name" value="Ser/Gly_Cys_C_dom"/>
</dbReference>
<keyword evidence="1" id="KW-0472">Membrane</keyword>
<reference evidence="2 3" key="1">
    <citation type="submission" date="2021-03" db="EMBL/GenBank/DDBJ databases">
        <title>Sequencing the genomes of 1000 actinobacteria strains.</title>
        <authorList>
            <person name="Klenk H.-P."/>
        </authorList>
    </citation>
    <scope>NUCLEOTIDE SEQUENCE [LARGE SCALE GENOMIC DNA]</scope>
    <source>
        <strain evidence="2 3">DSM 46670</strain>
    </source>
</reference>
<accession>A0ABS4U2G7</accession>
<evidence type="ECO:0000256" key="1">
    <source>
        <dbReference type="SAM" id="Phobius"/>
    </source>
</evidence>
<gene>
    <name evidence="2" type="ORF">JOF56_011238</name>
</gene>
<evidence type="ECO:0000313" key="3">
    <source>
        <dbReference type="Proteomes" id="UP001519332"/>
    </source>
</evidence>
<dbReference type="NCBIfam" id="TIGR04222">
    <property type="entry name" value="near_uncomplex"/>
    <property type="match status" value="1"/>
</dbReference>
<keyword evidence="3" id="KW-1185">Reference proteome</keyword>
<dbReference type="EMBL" id="JAGINW010000001">
    <property type="protein sequence ID" value="MBP2330853.1"/>
    <property type="molecule type" value="Genomic_DNA"/>
</dbReference>
<evidence type="ECO:0000313" key="2">
    <source>
        <dbReference type="EMBL" id="MBP2330853.1"/>
    </source>
</evidence>
<dbReference type="RefSeq" id="WP_209647526.1">
    <property type="nucleotide sequence ID" value="NZ_JAGINW010000001.1"/>
</dbReference>
<feature type="transmembrane region" description="Helical" evidence="1">
    <location>
        <begin position="172"/>
        <end position="194"/>
    </location>
</feature>
<feature type="transmembrane region" description="Helical" evidence="1">
    <location>
        <begin position="12"/>
        <end position="30"/>
    </location>
</feature>
<organism evidence="2 3">
    <name type="scientific">Kibdelosporangium banguiense</name>
    <dbReference type="NCBI Taxonomy" id="1365924"/>
    <lineage>
        <taxon>Bacteria</taxon>
        <taxon>Bacillati</taxon>
        <taxon>Actinomycetota</taxon>
        <taxon>Actinomycetes</taxon>
        <taxon>Pseudonocardiales</taxon>
        <taxon>Pseudonocardiaceae</taxon>
        <taxon>Kibdelosporangium</taxon>
    </lineage>
</organism>
<proteinExistence type="predicted"/>
<feature type="transmembrane region" description="Helical" evidence="1">
    <location>
        <begin position="146"/>
        <end position="166"/>
    </location>
</feature>
<keyword evidence="1" id="KW-1133">Transmembrane helix</keyword>